<feature type="transmembrane region" description="Helical" evidence="6">
    <location>
        <begin position="549"/>
        <end position="568"/>
    </location>
</feature>
<feature type="region of interest" description="Disordered" evidence="5">
    <location>
        <begin position="665"/>
        <end position="741"/>
    </location>
</feature>
<gene>
    <name evidence="7" type="ORF">INT43_008201</name>
</gene>
<keyword evidence="4" id="KW-0067">ATP-binding</keyword>
<dbReference type="Gene3D" id="3.30.420.40">
    <property type="match status" value="1"/>
</dbReference>
<dbReference type="GO" id="GO:0005794">
    <property type="term" value="C:Golgi apparatus"/>
    <property type="evidence" value="ECO:0007669"/>
    <property type="project" value="TreeGrafter"/>
</dbReference>
<dbReference type="PANTHER" id="PTHR11782:SF121">
    <property type="entry name" value="NUCLEOSIDE-DIPHOSPHATASE MIG-23"/>
    <property type="match status" value="1"/>
</dbReference>
<dbReference type="Gene3D" id="3.30.420.150">
    <property type="entry name" value="Exopolyphosphatase. Domain 2"/>
    <property type="match status" value="1"/>
</dbReference>
<evidence type="ECO:0000256" key="3">
    <source>
        <dbReference type="PIRSR" id="PIRSR600407-1"/>
    </source>
</evidence>
<evidence type="ECO:0000256" key="2">
    <source>
        <dbReference type="ARBA" id="ARBA00022801"/>
    </source>
</evidence>
<feature type="active site" description="Proton acceptor" evidence="3">
    <location>
        <position position="166"/>
    </location>
</feature>
<feature type="compositionally biased region" description="Polar residues" evidence="5">
    <location>
        <begin position="812"/>
        <end position="834"/>
    </location>
</feature>
<comment type="similarity">
    <text evidence="1">Belongs to the GDA1/CD39 NTPase family.</text>
</comment>
<dbReference type="GO" id="GO:0004382">
    <property type="term" value="F:GDP phosphatase activity"/>
    <property type="evidence" value="ECO:0007669"/>
    <property type="project" value="TreeGrafter"/>
</dbReference>
<keyword evidence="6" id="KW-0472">Membrane</keyword>
<evidence type="ECO:0000313" key="8">
    <source>
        <dbReference type="Proteomes" id="UP000654370"/>
    </source>
</evidence>
<sequence>MSALQASDQDTGSNSDWLQNRRYGIVIDAGSSGSRAHIYSWKDYNHLVETQPPDALKGRIPTVERGDQLGLKWTLKEHPGISSYAGKTQDIGEHLKMLLDFAEEVVPAQEHKQTPIFLMATAGMRLLPAADQQEILGATCNYIQKNSNFKLDNCAQQIKIISGEMEGLYGWTAVNYLMGGFDASIEAALSDQPKNAAGIREQHHTFGFLDMGGASTQIAFEPEHHQKEEHMDDLEKITLHTLDGRRVEYDVFVTTFLGYGSNEARRRYLEERVKKAYAEAGPKSDLLDEHHTLHLDDPCLPNNLNLTDSSSTSIALTLHGTGSFDKCLETTLPLLNKDVECPTEPCLFNGVHTPHIDWLVNKFVGISEYWYSSHDILGLGGVYDFVEYEKKATEYCSTAWEKILSDHKHASDLDIQRFEMQCFKAAWIVNVLHDGIEIPRIVDAGGQGTAAKEKEVLEQSIESVNAKHWSPPFQSIDTINDIQVSWTLGAILQYVSDQIPLADGDLPGHSTDDEGPHGNQGHGEPPLEEVIGVSGKPLHKSLPGGTHSLAFFVMSIMIICCVLVWCISRSRARRRSGKGYDSTAGILGGSDSSHNGFFHGGRPAHSHYYPSRLLRDLSSTTRYWFSRLWRHNRTFTQMPMASYDLDADDGEFRVSVSNLDSDDPDGVSINIGSSPILGGLRRPTSATSTRSQPSVPTRPWAKKRYSGDSVALGLHGPSSAASTPGGEYSGIKSSSSALGLSNRTGSFTNLTARTGSSPNLNTYYQHGISPNNSALAPEDGSGYIPASAVPNRKPSRMGYSVTEVPEEDDNQSRLTVPPTVNSPSTVLSVPSTDSENGRGSPALLDERRRRRGDDSL</sequence>
<dbReference type="OrthoDB" id="6372431at2759"/>
<dbReference type="GO" id="GO:0046036">
    <property type="term" value="P:CTP metabolic process"/>
    <property type="evidence" value="ECO:0007669"/>
    <property type="project" value="TreeGrafter"/>
</dbReference>
<name>A0A8H7PDB8_MORIS</name>
<dbReference type="GO" id="GO:0016020">
    <property type="term" value="C:membrane"/>
    <property type="evidence" value="ECO:0007669"/>
    <property type="project" value="TreeGrafter"/>
</dbReference>
<evidence type="ECO:0000313" key="7">
    <source>
        <dbReference type="EMBL" id="KAG2171821.1"/>
    </source>
</evidence>
<feature type="binding site" evidence="4">
    <location>
        <begin position="213"/>
        <end position="217"/>
    </location>
    <ligand>
        <name>ATP</name>
        <dbReference type="ChEBI" id="CHEBI:30616"/>
    </ligand>
</feature>
<comment type="caution">
    <text evidence="7">The sequence shown here is derived from an EMBL/GenBank/DDBJ whole genome shotgun (WGS) entry which is preliminary data.</text>
</comment>
<feature type="region of interest" description="Disordered" evidence="5">
    <location>
        <begin position="771"/>
        <end position="856"/>
    </location>
</feature>
<dbReference type="GO" id="GO:0006256">
    <property type="term" value="P:UDP catabolic process"/>
    <property type="evidence" value="ECO:0007669"/>
    <property type="project" value="TreeGrafter"/>
</dbReference>
<dbReference type="Pfam" id="PF01150">
    <property type="entry name" value="GDA1_CD39"/>
    <property type="match status" value="1"/>
</dbReference>
<keyword evidence="2" id="KW-0378">Hydrolase</keyword>
<feature type="compositionally biased region" description="Polar residues" evidence="5">
    <location>
        <begin position="684"/>
        <end position="695"/>
    </location>
</feature>
<evidence type="ECO:0000256" key="4">
    <source>
        <dbReference type="PIRSR" id="PIRSR600407-2"/>
    </source>
</evidence>
<dbReference type="EMBL" id="JAEPQZ010000019">
    <property type="protein sequence ID" value="KAG2171821.1"/>
    <property type="molecule type" value="Genomic_DNA"/>
</dbReference>
<keyword evidence="4" id="KW-0547">Nucleotide-binding</keyword>
<evidence type="ECO:0000256" key="1">
    <source>
        <dbReference type="ARBA" id="ARBA00009283"/>
    </source>
</evidence>
<dbReference type="GO" id="GO:0045134">
    <property type="term" value="F:UDP phosphatase activity"/>
    <property type="evidence" value="ECO:0007669"/>
    <property type="project" value="TreeGrafter"/>
</dbReference>
<accession>A0A8H7PDB8</accession>
<dbReference type="CDD" id="cd24039">
    <property type="entry name" value="ASKHA_NBD_YND1-like"/>
    <property type="match status" value="1"/>
</dbReference>
<dbReference type="GO" id="GO:0017111">
    <property type="term" value="F:ribonucleoside triphosphate phosphatase activity"/>
    <property type="evidence" value="ECO:0007669"/>
    <property type="project" value="TreeGrafter"/>
</dbReference>
<protein>
    <submittedName>
        <fullName evidence="7">Uncharacterized protein</fullName>
    </submittedName>
</protein>
<reference evidence="7" key="1">
    <citation type="submission" date="2020-12" db="EMBL/GenBank/DDBJ databases">
        <title>Metabolic potential, ecology and presence of endohyphal bacteria is reflected in genomic diversity of Mucoromycotina.</title>
        <authorList>
            <person name="Muszewska A."/>
            <person name="Okrasinska A."/>
            <person name="Steczkiewicz K."/>
            <person name="Drgas O."/>
            <person name="Orlowska M."/>
            <person name="Perlinska-Lenart U."/>
            <person name="Aleksandrzak-Piekarczyk T."/>
            <person name="Szatraj K."/>
            <person name="Zielenkiewicz U."/>
            <person name="Pilsyk S."/>
            <person name="Malc E."/>
            <person name="Mieczkowski P."/>
            <person name="Kruszewska J.S."/>
            <person name="Biernat P."/>
            <person name="Pawlowska J."/>
        </authorList>
    </citation>
    <scope>NUCLEOTIDE SEQUENCE</scope>
    <source>
        <strain evidence="7">WA0000067209</strain>
    </source>
</reference>
<feature type="region of interest" description="Disordered" evidence="5">
    <location>
        <begin position="503"/>
        <end position="527"/>
    </location>
</feature>
<evidence type="ECO:0000256" key="6">
    <source>
        <dbReference type="SAM" id="Phobius"/>
    </source>
</evidence>
<organism evidence="7 8">
    <name type="scientific">Mortierella isabellina</name>
    <name type="common">Filamentous fungus</name>
    <name type="synonym">Umbelopsis isabellina</name>
    <dbReference type="NCBI Taxonomy" id="91625"/>
    <lineage>
        <taxon>Eukaryota</taxon>
        <taxon>Fungi</taxon>
        <taxon>Fungi incertae sedis</taxon>
        <taxon>Mucoromycota</taxon>
        <taxon>Mucoromycotina</taxon>
        <taxon>Umbelopsidomycetes</taxon>
        <taxon>Umbelopsidales</taxon>
        <taxon>Umbelopsidaceae</taxon>
        <taxon>Umbelopsis</taxon>
    </lineage>
</organism>
<dbReference type="Proteomes" id="UP000654370">
    <property type="component" value="Unassembled WGS sequence"/>
</dbReference>
<keyword evidence="6" id="KW-0812">Transmembrane</keyword>
<feature type="compositionally biased region" description="Basic and acidic residues" evidence="5">
    <location>
        <begin position="844"/>
        <end position="856"/>
    </location>
</feature>
<keyword evidence="8" id="KW-1185">Reference proteome</keyword>
<dbReference type="PANTHER" id="PTHR11782">
    <property type="entry name" value="ADENOSINE/GUANOSINE DIPHOSPHATASE"/>
    <property type="match status" value="1"/>
</dbReference>
<evidence type="ECO:0000256" key="5">
    <source>
        <dbReference type="SAM" id="MobiDB-lite"/>
    </source>
</evidence>
<dbReference type="InterPro" id="IPR000407">
    <property type="entry name" value="GDA1_CD39_NTPase"/>
</dbReference>
<proteinExistence type="inferred from homology"/>
<dbReference type="GO" id="GO:0005524">
    <property type="term" value="F:ATP binding"/>
    <property type="evidence" value="ECO:0007669"/>
    <property type="project" value="UniProtKB-KW"/>
</dbReference>
<dbReference type="AlphaFoldDB" id="A0A8H7PDB8"/>
<feature type="compositionally biased region" description="Polar residues" evidence="5">
    <location>
        <begin position="731"/>
        <end position="741"/>
    </location>
</feature>
<keyword evidence="6" id="KW-1133">Transmembrane helix</keyword>